<evidence type="ECO:0000313" key="2">
    <source>
        <dbReference type="Proteomes" id="UP001163223"/>
    </source>
</evidence>
<reference evidence="1" key="1">
    <citation type="submission" date="2022-11" db="EMBL/GenBank/DDBJ databases">
        <title>beta-Carotene-producing bacterium, Jeongeuplla avenae sp. nov., alleviates the salt stress of Arabidopsis seedlings.</title>
        <authorList>
            <person name="Jiang L."/>
            <person name="Lee J."/>
        </authorList>
    </citation>
    <scope>NUCLEOTIDE SEQUENCE</scope>
    <source>
        <strain evidence="1">DY_R2A_6</strain>
    </source>
</reference>
<protein>
    <submittedName>
        <fullName evidence="1">SCO family protein</fullName>
    </submittedName>
</protein>
<accession>A0ACD4NNC8</accession>
<gene>
    <name evidence="1" type="ORF">OXU80_25950</name>
</gene>
<dbReference type="EMBL" id="CP113520">
    <property type="protein sequence ID" value="WAJ28223.1"/>
    <property type="molecule type" value="Genomic_DNA"/>
</dbReference>
<organism evidence="1 2">
    <name type="scientific">Antarcticirhabdus aurantiaca</name>
    <dbReference type="NCBI Taxonomy" id="2606717"/>
    <lineage>
        <taxon>Bacteria</taxon>
        <taxon>Pseudomonadati</taxon>
        <taxon>Pseudomonadota</taxon>
        <taxon>Alphaproteobacteria</taxon>
        <taxon>Hyphomicrobiales</taxon>
        <taxon>Aurantimonadaceae</taxon>
        <taxon>Antarcticirhabdus</taxon>
    </lineage>
</organism>
<evidence type="ECO:0000313" key="1">
    <source>
        <dbReference type="EMBL" id="WAJ28223.1"/>
    </source>
</evidence>
<proteinExistence type="predicted"/>
<sequence>MLSRIALAALIAAAAPRAAVSGPSVGTTFSLTTQEGRRFGDADLAGRPYLVFFGFTSCAEVCPTTLYEISSAFDAIGADAENLRVAFITVDPERDTPERLKAYLSPFGERFVALHGTPNETAAAAQAFRVTYRKVPTANDDYTMDHTALVFLMDQHGRFFDKLDYRASQEEQISKLRALIAAP</sequence>
<dbReference type="Proteomes" id="UP001163223">
    <property type="component" value="Chromosome"/>
</dbReference>
<keyword evidence="2" id="KW-1185">Reference proteome</keyword>
<name>A0ACD4NNC8_9HYPH</name>